<dbReference type="InterPro" id="IPR002048">
    <property type="entry name" value="EF_hand_dom"/>
</dbReference>
<keyword evidence="1" id="KW-0175">Coiled coil</keyword>
<dbReference type="GO" id="GO:0005509">
    <property type="term" value="F:calcium ion binding"/>
    <property type="evidence" value="ECO:0007669"/>
    <property type="project" value="InterPro"/>
</dbReference>
<evidence type="ECO:0000259" key="3">
    <source>
        <dbReference type="PROSITE" id="PS50222"/>
    </source>
</evidence>
<feature type="coiled-coil region" evidence="1">
    <location>
        <begin position="184"/>
        <end position="211"/>
    </location>
</feature>
<keyword evidence="5" id="KW-1185">Reference proteome</keyword>
<dbReference type="OrthoDB" id="189571at2759"/>
<dbReference type="EMBL" id="JWZX01000123">
    <property type="protein sequence ID" value="KOO53663.1"/>
    <property type="molecule type" value="Genomic_DNA"/>
</dbReference>
<feature type="compositionally biased region" description="Gly residues" evidence="2">
    <location>
        <begin position="114"/>
        <end position="126"/>
    </location>
</feature>
<feature type="domain" description="EF-hand" evidence="3">
    <location>
        <begin position="218"/>
        <end position="253"/>
    </location>
</feature>
<feature type="region of interest" description="Disordered" evidence="2">
    <location>
        <begin position="81"/>
        <end position="130"/>
    </location>
</feature>
<dbReference type="CDD" id="cd00051">
    <property type="entry name" value="EFh"/>
    <property type="match status" value="1"/>
</dbReference>
<feature type="non-terminal residue" evidence="4">
    <location>
        <position position="273"/>
    </location>
</feature>
<dbReference type="InterPro" id="IPR011992">
    <property type="entry name" value="EF-hand-dom_pair"/>
</dbReference>
<dbReference type="Proteomes" id="UP000037460">
    <property type="component" value="Unassembled WGS sequence"/>
</dbReference>
<name>A0A0M0LSD6_9EUKA</name>
<dbReference type="SUPFAM" id="SSF47473">
    <property type="entry name" value="EF-hand"/>
    <property type="match status" value="1"/>
</dbReference>
<evidence type="ECO:0000313" key="5">
    <source>
        <dbReference type="Proteomes" id="UP000037460"/>
    </source>
</evidence>
<dbReference type="Pfam" id="PF13499">
    <property type="entry name" value="EF-hand_7"/>
    <property type="match status" value="1"/>
</dbReference>
<protein>
    <recommendedName>
        <fullName evidence="3">EF-hand domain-containing protein</fullName>
    </recommendedName>
</protein>
<comment type="caution">
    <text evidence="4">The sequence shown here is derived from an EMBL/GenBank/DDBJ whole genome shotgun (WGS) entry which is preliminary data.</text>
</comment>
<evidence type="ECO:0000256" key="2">
    <source>
        <dbReference type="SAM" id="MobiDB-lite"/>
    </source>
</evidence>
<proteinExistence type="predicted"/>
<gene>
    <name evidence="4" type="ORF">Ctob_016600</name>
</gene>
<feature type="coiled-coil region" evidence="1">
    <location>
        <begin position="13"/>
        <end position="47"/>
    </location>
</feature>
<reference evidence="5" key="1">
    <citation type="journal article" date="2015" name="PLoS Genet.">
        <title>Genome Sequence and Transcriptome Analyses of Chrysochromulina tobin: Metabolic Tools for Enhanced Algal Fitness in the Prominent Order Prymnesiales (Haptophyceae).</title>
        <authorList>
            <person name="Hovde B.T."/>
            <person name="Deodato C.R."/>
            <person name="Hunsperger H.M."/>
            <person name="Ryken S.A."/>
            <person name="Yost W."/>
            <person name="Jha R.K."/>
            <person name="Patterson J."/>
            <person name="Monnat R.J. Jr."/>
            <person name="Barlow S.B."/>
            <person name="Starkenburg S.R."/>
            <person name="Cattolico R.A."/>
        </authorList>
    </citation>
    <scope>NUCLEOTIDE SEQUENCE</scope>
    <source>
        <strain evidence="5">CCMP291</strain>
    </source>
</reference>
<sequence length="273" mass="27634">MSIGMSTIGMSANEKELQELRELKELREAAQRERVTLDQRAAELKRLRELRAQVSRDPSAALELSSRRFSAPAPARFTDVCGTSAASSSAGAGAGSSSAGAGAASSSLASSGMSLGGGSGGSGGNTGSSRSMSGLLGSCSFLVPSGMSRSSSGAGRGGGGAALPFSSSSDGVALPFASSSDNGAADYKAAAERAERAAAQAVAAVNSIQQELRYALAANHAKVLDLFRQWDSDGDGTVRKAELRKAVALLGYDVPNVEVDKLFESFDRDGGGA</sequence>
<feature type="compositionally biased region" description="Low complexity" evidence="2">
    <location>
        <begin position="82"/>
        <end position="113"/>
    </location>
</feature>
<dbReference type="AlphaFoldDB" id="A0A0M0LSD6"/>
<evidence type="ECO:0000256" key="1">
    <source>
        <dbReference type="SAM" id="Coils"/>
    </source>
</evidence>
<dbReference type="PROSITE" id="PS50222">
    <property type="entry name" value="EF_HAND_2"/>
    <property type="match status" value="1"/>
</dbReference>
<organism evidence="4 5">
    <name type="scientific">Chrysochromulina tobinii</name>
    <dbReference type="NCBI Taxonomy" id="1460289"/>
    <lineage>
        <taxon>Eukaryota</taxon>
        <taxon>Haptista</taxon>
        <taxon>Haptophyta</taxon>
        <taxon>Prymnesiophyceae</taxon>
        <taxon>Prymnesiales</taxon>
        <taxon>Chrysochromulinaceae</taxon>
        <taxon>Chrysochromulina</taxon>
    </lineage>
</organism>
<evidence type="ECO:0000313" key="4">
    <source>
        <dbReference type="EMBL" id="KOO53663.1"/>
    </source>
</evidence>
<accession>A0A0M0LSD6</accession>
<dbReference type="Gene3D" id="1.10.238.10">
    <property type="entry name" value="EF-hand"/>
    <property type="match status" value="1"/>
</dbReference>